<dbReference type="InterPro" id="IPR007838">
    <property type="entry name" value="Cell_div_ZapA-like"/>
</dbReference>
<keyword evidence="6" id="KW-0175">Coiled coil</keyword>
<keyword evidence="5" id="KW-0132">Cell division</keyword>
<evidence type="ECO:0000313" key="13">
    <source>
        <dbReference type="Proteomes" id="UP000032871"/>
    </source>
</evidence>
<dbReference type="GO" id="GO:0043093">
    <property type="term" value="P:FtsZ-dependent cytokinesis"/>
    <property type="evidence" value="ECO:0007669"/>
    <property type="project" value="TreeGrafter"/>
</dbReference>
<protein>
    <recommendedName>
        <fullName evidence="3">Cell division protein ZapA</fullName>
    </recommendedName>
    <alternativeName>
        <fullName evidence="11">Z ring-associated protein ZapA</fullName>
    </alternativeName>
</protein>
<dbReference type="InterPro" id="IPR042233">
    <property type="entry name" value="Cell_div_ZapA_N"/>
</dbReference>
<dbReference type="EMBL" id="AEPS01000011">
    <property type="protein sequence ID" value="EFU66984.1"/>
    <property type="molecule type" value="Genomic_DNA"/>
</dbReference>
<dbReference type="PANTHER" id="PTHR34981:SF1">
    <property type="entry name" value="CELL DIVISION PROTEIN ZAPA"/>
    <property type="match status" value="1"/>
</dbReference>
<dbReference type="GO" id="GO:0005829">
    <property type="term" value="C:cytosol"/>
    <property type="evidence" value="ECO:0007669"/>
    <property type="project" value="TreeGrafter"/>
</dbReference>
<proteinExistence type="inferred from homology"/>
<comment type="subunit">
    <text evidence="10">Homodimer. Interacts with FtsZ.</text>
</comment>
<comment type="similarity">
    <text evidence="2">Belongs to the ZapA family. Type 1 subfamily.</text>
</comment>
<dbReference type="PANTHER" id="PTHR34981">
    <property type="entry name" value="CELL DIVISION PROTEIN ZAPA"/>
    <property type="match status" value="1"/>
</dbReference>
<name>E6KZN7_9PAST</name>
<evidence type="ECO:0000256" key="9">
    <source>
        <dbReference type="ARBA" id="ARBA00024910"/>
    </source>
</evidence>
<keyword evidence="7" id="KW-0717">Septation</keyword>
<keyword evidence="13" id="KW-1185">Reference proteome</keyword>
<dbReference type="GO" id="GO:0000921">
    <property type="term" value="P:septin ring assembly"/>
    <property type="evidence" value="ECO:0007669"/>
    <property type="project" value="TreeGrafter"/>
</dbReference>
<evidence type="ECO:0000256" key="6">
    <source>
        <dbReference type="ARBA" id="ARBA00023054"/>
    </source>
</evidence>
<evidence type="ECO:0000313" key="12">
    <source>
        <dbReference type="EMBL" id="EFU66984.1"/>
    </source>
</evidence>
<evidence type="ECO:0000256" key="5">
    <source>
        <dbReference type="ARBA" id="ARBA00022618"/>
    </source>
</evidence>
<dbReference type="Pfam" id="PF05164">
    <property type="entry name" value="ZapA"/>
    <property type="match status" value="1"/>
</dbReference>
<dbReference type="Proteomes" id="UP000032871">
    <property type="component" value="Unassembled WGS sequence"/>
</dbReference>
<comment type="caution">
    <text evidence="12">The sequence shown here is derived from an EMBL/GenBank/DDBJ whole genome shotgun (WGS) entry which is preliminary data.</text>
</comment>
<organism evidence="12 13">
    <name type="scientific">Aggregatibacter segnis ATCC 33393</name>
    <dbReference type="NCBI Taxonomy" id="888057"/>
    <lineage>
        <taxon>Bacteria</taxon>
        <taxon>Pseudomonadati</taxon>
        <taxon>Pseudomonadota</taxon>
        <taxon>Gammaproteobacteria</taxon>
        <taxon>Pasteurellales</taxon>
        <taxon>Pasteurellaceae</taxon>
        <taxon>Aggregatibacter</taxon>
    </lineage>
</organism>
<evidence type="ECO:0000256" key="10">
    <source>
        <dbReference type="ARBA" id="ARBA00026068"/>
    </source>
</evidence>
<reference evidence="12 13" key="1">
    <citation type="submission" date="2010-12" db="EMBL/GenBank/DDBJ databases">
        <authorList>
            <person name="Muzny D."/>
            <person name="Qin X."/>
            <person name="Deng J."/>
            <person name="Jiang H."/>
            <person name="Liu Y."/>
            <person name="Qu J."/>
            <person name="Song X.-Z."/>
            <person name="Zhang L."/>
            <person name="Thornton R."/>
            <person name="Coyle M."/>
            <person name="Francisco L."/>
            <person name="Jackson L."/>
            <person name="Javaid M."/>
            <person name="Korchina V."/>
            <person name="Kovar C."/>
            <person name="Mata R."/>
            <person name="Mathew T."/>
            <person name="Ngo R."/>
            <person name="Nguyen L."/>
            <person name="Nguyen N."/>
            <person name="Okwuonu G."/>
            <person name="Ongeri F."/>
            <person name="Pham C."/>
            <person name="Simmons D."/>
            <person name="Wilczek-Boney K."/>
            <person name="Hale W."/>
            <person name="Jakkamsetti A."/>
            <person name="Pham P."/>
            <person name="Ruth R."/>
            <person name="San Lucas F."/>
            <person name="Warren J."/>
            <person name="Zhang J."/>
            <person name="Zhao Z."/>
            <person name="Zhou C."/>
            <person name="Zhu D."/>
            <person name="Lee S."/>
            <person name="Bess C."/>
            <person name="Blankenburg K."/>
            <person name="Forbes L."/>
            <person name="Fu Q."/>
            <person name="Gubbala S."/>
            <person name="Hirani K."/>
            <person name="Jayaseelan J.C."/>
            <person name="Lara F."/>
            <person name="Munidasa M."/>
            <person name="Palculict T."/>
            <person name="Patil S."/>
            <person name="Pu L.-L."/>
            <person name="Saada N."/>
            <person name="Tang L."/>
            <person name="Weissenberger G."/>
            <person name="Zhu Y."/>
            <person name="Hemphill L."/>
            <person name="Shang Y."/>
            <person name="Youmans B."/>
            <person name="Ayvaz T."/>
            <person name="Ross M."/>
            <person name="Santibanez J."/>
            <person name="Aqrawi P."/>
            <person name="Gross S."/>
            <person name="Joshi V."/>
            <person name="Fowler G."/>
            <person name="Nazareth L."/>
            <person name="Reid J."/>
            <person name="Worley K."/>
            <person name="Petrosino J."/>
            <person name="Highlander S."/>
            <person name="Gibbs R."/>
        </authorList>
    </citation>
    <scope>NUCLEOTIDE SEQUENCE [LARGE SCALE GENOMIC DNA]</scope>
    <source>
        <strain evidence="12 13">ATCC 33393</strain>
    </source>
</reference>
<evidence type="ECO:0000256" key="1">
    <source>
        <dbReference type="ARBA" id="ARBA00004496"/>
    </source>
</evidence>
<evidence type="ECO:0000256" key="11">
    <source>
        <dbReference type="ARBA" id="ARBA00033158"/>
    </source>
</evidence>
<evidence type="ECO:0000256" key="4">
    <source>
        <dbReference type="ARBA" id="ARBA00022490"/>
    </source>
</evidence>
<keyword evidence="4" id="KW-0963">Cytoplasm</keyword>
<evidence type="ECO:0000256" key="8">
    <source>
        <dbReference type="ARBA" id="ARBA00023306"/>
    </source>
</evidence>
<evidence type="ECO:0000256" key="2">
    <source>
        <dbReference type="ARBA" id="ARBA00010074"/>
    </source>
</evidence>
<dbReference type="HOGENOM" id="CLU_116623_3_0_6"/>
<sequence>MASFFAYGIIQAVLIKEFEAKMSSKSIEISVLGQVLRLNCPEEQHEALRNAARELDQRVLEMKERTGMLQVEKVLSIVALNLSFELMQEQQKTHLIEDVLKNRILRPLDHSLENIGAQKLNS</sequence>
<dbReference type="Gene3D" id="3.30.160.880">
    <property type="entry name" value="Cell division protein ZapA protomer, N-terminal domain"/>
    <property type="match status" value="1"/>
</dbReference>
<dbReference type="GO" id="GO:0030428">
    <property type="term" value="C:cell septum"/>
    <property type="evidence" value="ECO:0007669"/>
    <property type="project" value="TreeGrafter"/>
</dbReference>
<keyword evidence="8" id="KW-0131">Cell cycle</keyword>
<comment type="subcellular location">
    <subcellularLocation>
        <location evidence="1">Cytoplasm</location>
    </subcellularLocation>
</comment>
<dbReference type="STRING" id="739.GCA_001059425_01000"/>
<dbReference type="InterPro" id="IPR036192">
    <property type="entry name" value="Cell_div_ZapA-like_sf"/>
</dbReference>
<accession>E6KZN7</accession>
<evidence type="ECO:0000256" key="7">
    <source>
        <dbReference type="ARBA" id="ARBA00023210"/>
    </source>
</evidence>
<comment type="function">
    <text evidence="9">Activator of cell division through the inhibition of FtsZ GTPase activity, therefore promoting FtsZ assembly into bundles of protofilaments necessary for the formation of the division Z ring. It is recruited early at mid-cell but it is not essential for cell division.</text>
</comment>
<dbReference type="AlphaFoldDB" id="E6KZN7"/>
<dbReference type="SUPFAM" id="SSF102829">
    <property type="entry name" value="Cell division protein ZapA-like"/>
    <property type="match status" value="1"/>
</dbReference>
<evidence type="ECO:0000256" key="3">
    <source>
        <dbReference type="ARBA" id="ARBA00015195"/>
    </source>
</evidence>
<dbReference type="GO" id="GO:0000917">
    <property type="term" value="P:division septum assembly"/>
    <property type="evidence" value="ECO:0007669"/>
    <property type="project" value="UniProtKB-KW"/>
</dbReference>
<gene>
    <name evidence="12" type="primary">zapA</name>
    <name evidence="12" type="ORF">HMPREF9064_1619</name>
</gene>
<dbReference type="GO" id="GO:0032153">
    <property type="term" value="C:cell division site"/>
    <property type="evidence" value="ECO:0007669"/>
    <property type="project" value="TreeGrafter"/>
</dbReference>